<keyword evidence="3" id="KW-1003">Cell membrane</keyword>
<reference evidence="14" key="3">
    <citation type="submission" date="2018-03" db="EMBL/GenBank/DDBJ databases">
        <authorList>
            <person name="Batty M. E."/>
            <person name="Batty M E."/>
        </authorList>
    </citation>
    <scope>NUCLEOTIDE SEQUENCE [LARGE SCALE GENOMIC DNA]</scope>
    <source>
        <strain evidence="14">Gilliam</strain>
    </source>
</reference>
<comment type="subcellular location">
    <subcellularLocation>
        <location evidence="1">Cell membrane</location>
        <topology evidence="1">Single-pass membrane protein</topology>
    </subcellularLocation>
    <subcellularLocation>
        <location evidence="10">Cell membrane</location>
        <topology evidence="10">Single-pass type II membrane protein</topology>
    </subcellularLocation>
</comment>
<evidence type="ECO:0000256" key="4">
    <source>
        <dbReference type="ARBA" id="ARBA00022519"/>
    </source>
</evidence>
<accession>A0A0F3M868</accession>
<keyword evidence="6 10" id="KW-0812">Transmembrane</keyword>
<proteinExistence type="inferred from homology"/>
<name>A0A0F3M868_ORITS</name>
<evidence type="ECO:0000256" key="9">
    <source>
        <dbReference type="ARBA" id="ARBA00023306"/>
    </source>
</evidence>
<dbReference type="GO" id="GO:0015031">
    <property type="term" value="P:protein transport"/>
    <property type="evidence" value="ECO:0007669"/>
    <property type="project" value="UniProtKB-KW"/>
</dbReference>
<keyword evidence="4" id="KW-0997">Cell inner membrane</keyword>
<dbReference type="Proteomes" id="UP000244959">
    <property type="component" value="Chromosome I"/>
</dbReference>
<dbReference type="GO" id="GO:0005886">
    <property type="term" value="C:plasma membrane"/>
    <property type="evidence" value="ECO:0007669"/>
    <property type="project" value="UniProtKB-SubCell"/>
</dbReference>
<comment type="similarity">
    <text evidence="2 10">Belongs to the ExbD/TolR family.</text>
</comment>
<gene>
    <name evidence="11" type="primary">tolR</name>
    <name evidence="12" type="ORF">GILLIAM_02093</name>
    <name evidence="11" type="ORF">OTSGILL_2072</name>
</gene>
<evidence type="ECO:0000313" key="11">
    <source>
        <dbReference type="EMBL" id="KJV51677.1"/>
    </source>
</evidence>
<evidence type="ECO:0000256" key="3">
    <source>
        <dbReference type="ARBA" id="ARBA00022475"/>
    </source>
</evidence>
<evidence type="ECO:0000313" key="13">
    <source>
        <dbReference type="Proteomes" id="UP000033769"/>
    </source>
</evidence>
<dbReference type="NCBIfam" id="TIGR02801">
    <property type="entry name" value="tolR"/>
    <property type="match status" value="1"/>
</dbReference>
<protein>
    <submittedName>
        <fullName evidence="11">Protein TolR</fullName>
    </submittedName>
</protein>
<keyword evidence="8" id="KW-0472">Membrane</keyword>
<keyword evidence="14" id="KW-1185">Reference proteome</keyword>
<evidence type="ECO:0000256" key="1">
    <source>
        <dbReference type="ARBA" id="ARBA00004162"/>
    </source>
</evidence>
<dbReference type="Pfam" id="PF02472">
    <property type="entry name" value="ExbD"/>
    <property type="match status" value="1"/>
</dbReference>
<dbReference type="InterPro" id="IPR014168">
    <property type="entry name" value="Tol-Pal_TolR"/>
</dbReference>
<dbReference type="PANTHER" id="PTHR30558:SF7">
    <property type="entry name" value="TOL-PAL SYSTEM PROTEIN TOLR"/>
    <property type="match status" value="1"/>
</dbReference>
<keyword evidence="10" id="KW-0653">Protein transport</keyword>
<dbReference type="PATRIC" id="fig|1359184.3.peg.1769"/>
<dbReference type="Gene3D" id="3.30.420.270">
    <property type="match status" value="1"/>
</dbReference>
<sequence>MDNNTINAISNVFAKKRSKRALISNINVTPLVDVMLVLLIVFMVTSPMLTLGVNINLPKTSASQPLSEQSEPLTISIDKSNNIYIFKTKISKTQLVNKLKALTRTKGKFNTRIFIKADQNLQYGEIAKLLAEITSAGFTKVALITDNCNEHK</sequence>
<dbReference type="AlphaFoldDB" id="A0A0F3M868"/>
<evidence type="ECO:0000313" key="12">
    <source>
        <dbReference type="EMBL" id="SPR10451.1"/>
    </source>
</evidence>
<reference evidence="11 13" key="1">
    <citation type="submission" date="2015-02" db="EMBL/GenBank/DDBJ databases">
        <title>Genome Sequencing of Rickettsiales.</title>
        <authorList>
            <person name="Daugherty S.C."/>
            <person name="Su Q."/>
            <person name="Abolude K."/>
            <person name="Beier-Sexton M."/>
            <person name="Carlyon J.A."/>
            <person name="Carter R."/>
            <person name="Day N.P."/>
            <person name="Dumler S.J."/>
            <person name="Dyachenko V."/>
            <person name="Godinez A."/>
            <person name="Kurtti T.J."/>
            <person name="Lichay M."/>
            <person name="Mullins K.E."/>
            <person name="Ott S."/>
            <person name="Pappas-Brown V."/>
            <person name="Paris D.H."/>
            <person name="Patel P."/>
            <person name="Richards A.L."/>
            <person name="Sadzewicz L."/>
            <person name="Sears K."/>
            <person name="Seidman D."/>
            <person name="Sengamalay N."/>
            <person name="Stenos J."/>
            <person name="Tallon L.J."/>
            <person name="Vincent G."/>
            <person name="Fraser C.M."/>
            <person name="Munderloh U."/>
            <person name="Dunning-Hotopp J.C."/>
        </authorList>
    </citation>
    <scope>NUCLEOTIDE SEQUENCE [LARGE SCALE GENOMIC DNA]</scope>
    <source>
        <strain evidence="11 13">Gilliam</strain>
    </source>
</reference>
<reference evidence="12" key="2">
    <citation type="submission" date="2018-03" db="EMBL/GenBank/DDBJ databases">
        <authorList>
            <person name="Keele B.F."/>
        </authorList>
    </citation>
    <scope>NUCLEOTIDE SEQUENCE [LARGE SCALE GENOMIC DNA]</scope>
    <source>
        <strain evidence="12">Gilliam</strain>
    </source>
</reference>
<evidence type="ECO:0000256" key="8">
    <source>
        <dbReference type="ARBA" id="ARBA00023136"/>
    </source>
</evidence>
<keyword evidence="5" id="KW-0132">Cell division</keyword>
<evidence type="ECO:0000256" key="5">
    <source>
        <dbReference type="ARBA" id="ARBA00022618"/>
    </source>
</evidence>
<dbReference type="RefSeq" id="WP_011944822.1">
    <property type="nucleotide sequence ID" value="NZ_LS398551.1"/>
</dbReference>
<keyword evidence="7" id="KW-1133">Transmembrane helix</keyword>
<dbReference type="EMBL" id="LS398551">
    <property type="protein sequence ID" value="SPR10451.1"/>
    <property type="molecule type" value="Genomic_DNA"/>
</dbReference>
<dbReference type="GO" id="GO:0022857">
    <property type="term" value="F:transmembrane transporter activity"/>
    <property type="evidence" value="ECO:0007669"/>
    <property type="project" value="InterPro"/>
</dbReference>
<keyword evidence="10" id="KW-0813">Transport</keyword>
<organism evidence="11 13">
    <name type="scientific">Orientia tsutsugamushi str. Gilliam</name>
    <dbReference type="NCBI Taxonomy" id="1359184"/>
    <lineage>
        <taxon>Bacteria</taxon>
        <taxon>Pseudomonadati</taxon>
        <taxon>Pseudomonadota</taxon>
        <taxon>Alphaproteobacteria</taxon>
        <taxon>Rickettsiales</taxon>
        <taxon>Rickettsiaceae</taxon>
        <taxon>Rickettsieae</taxon>
        <taxon>Orientia</taxon>
    </lineage>
</organism>
<evidence type="ECO:0000313" key="14">
    <source>
        <dbReference type="Proteomes" id="UP000244959"/>
    </source>
</evidence>
<keyword evidence="9" id="KW-0131">Cell cycle</keyword>
<evidence type="ECO:0000256" key="7">
    <source>
        <dbReference type="ARBA" id="ARBA00022989"/>
    </source>
</evidence>
<evidence type="ECO:0000256" key="10">
    <source>
        <dbReference type="RuleBase" id="RU003879"/>
    </source>
</evidence>
<dbReference type="Proteomes" id="UP000033769">
    <property type="component" value="Unassembled WGS sequence"/>
</dbReference>
<evidence type="ECO:0000256" key="2">
    <source>
        <dbReference type="ARBA" id="ARBA00005811"/>
    </source>
</evidence>
<evidence type="ECO:0000256" key="6">
    <source>
        <dbReference type="ARBA" id="ARBA00022692"/>
    </source>
</evidence>
<dbReference type="EMBL" id="LANO01000040">
    <property type="protein sequence ID" value="KJV51677.1"/>
    <property type="molecule type" value="Genomic_DNA"/>
</dbReference>
<dbReference type="InterPro" id="IPR003400">
    <property type="entry name" value="ExbD"/>
</dbReference>
<dbReference type="PANTHER" id="PTHR30558">
    <property type="entry name" value="EXBD MEMBRANE COMPONENT OF PMF-DRIVEN MACROMOLECULE IMPORT SYSTEM"/>
    <property type="match status" value="1"/>
</dbReference>
<dbReference type="GO" id="GO:0051301">
    <property type="term" value="P:cell division"/>
    <property type="evidence" value="ECO:0007669"/>
    <property type="project" value="UniProtKB-KW"/>
</dbReference>